<protein>
    <recommendedName>
        <fullName evidence="4">PEP-CTERM protein-sorting domain-containing protein</fullName>
    </recommendedName>
</protein>
<dbReference type="EMBL" id="SJPS01000004">
    <property type="protein sequence ID" value="TWU25968.1"/>
    <property type="molecule type" value="Genomic_DNA"/>
</dbReference>
<sequence length="532" mass="55649" precursor="true">MCIGILRSGLVIAVISCLAASDNQAAPLFERLYVQNQVLPGASALPGFNAVDTARDNGNRSLVTAPNGNFVVTVNTDPTQGNAGFVGTFYHFGSTDQGITPTALRRESTIAGQEQETFSSNGIDNAGNITYTATIKNPSAPPTRFGSLWENDTLIFRHGDAITTGPLAGNFFASASGAYRSPTGISNWISSYSDTSLGASTGSALFRSTTNFDVLLKSGDMIGTEGTIVSESGAILANIRWSDSGNNYITEVDLEAGFTATEDLLVINGQPATTPSGAVIRKGNAVSAIDGGLSGETWDLSGLYDINNTGDFIFSAFNDGVVNDSVLALNGAIIHRENEVVDGVSLSGQVQGVAINDIGDIAYVWNDTLFINDQVIAGLGTLVDTNADGVGDTPITNQALGQIEITNLPAAGGDLPVVYLGLDVGGLTSQIRLIPAFADFDDDDDIDGRDFLIWQRGYGTGTSRAEGDANWDGLVDESDLAIWQARYGQTAPGGTLSGVLVRVPEPTSLSIILVALVCLGIYRGQLHATLQI</sequence>
<comment type="caution">
    <text evidence="2">The sequence shown here is derived from an EMBL/GenBank/DDBJ whole genome shotgun (WGS) entry which is preliminary data.</text>
</comment>
<gene>
    <name evidence="2" type="ORF">Pla144_31820</name>
</gene>
<feature type="chain" id="PRO_5022761661" description="PEP-CTERM protein-sorting domain-containing protein" evidence="1">
    <location>
        <begin position="26"/>
        <end position="532"/>
    </location>
</feature>
<dbReference type="AlphaFoldDB" id="A0A5C6CNL3"/>
<organism evidence="2 3">
    <name type="scientific">Bythopirellula polymerisocia</name>
    <dbReference type="NCBI Taxonomy" id="2528003"/>
    <lineage>
        <taxon>Bacteria</taxon>
        <taxon>Pseudomonadati</taxon>
        <taxon>Planctomycetota</taxon>
        <taxon>Planctomycetia</taxon>
        <taxon>Pirellulales</taxon>
        <taxon>Lacipirellulaceae</taxon>
        <taxon>Bythopirellula</taxon>
    </lineage>
</organism>
<evidence type="ECO:0000313" key="2">
    <source>
        <dbReference type="EMBL" id="TWU25968.1"/>
    </source>
</evidence>
<evidence type="ECO:0000256" key="1">
    <source>
        <dbReference type="SAM" id="SignalP"/>
    </source>
</evidence>
<evidence type="ECO:0000313" key="3">
    <source>
        <dbReference type="Proteomes" id="UP000318437"/>
    </source>
</evidence>
<name>A0A5C6CNL3_9BACT</name>
<proteinExistence type="predicted"/>
<accession>A0A5C6CNL3</accession>
<keyword evidence="1" id="KW-0732">Signal</keyword>
<evidence type="ECO:0008006" key="4">
    <source>
        <dbReference type="Google" id="ProtNLM"/>
    </source>
</evidence>
<feature type="signal peptide" evidence="1">
    <location>
        <begin position="1"/>
        <end position="25"/>
    </location>
</feature>
<reference evidence="2 3" key="1">
    <citation type="submission" date="2019-02" db="EMBL/GenBank/DDBJ databases">
        <title>Deep-cultivation of Planctomycetes and their phenomic and genomic characterization uncovers novel biology.</title>
        <authorList>
            <person name="Wiegand S."/>
            <person name="Jogler M."/>
            <person name="Boedeker C."/>
            <person name="Pinto D."/>
            <person name="Vollmers J."/>
            <person name="Rivas-Marin E."/>
            <person name="Kohn T."/>
            <person name="Peeters S.H."/>
            <person name="Heuer A."/>
            <person name="Rast P."/>
            <person name="Oberbeckmann S."/>
            <person name="Bunk B."/>
            <person name="Jeske O."/>
            <person name="Meyerdierks A."/>
            <person name="Storesund J.E."/>
            <person name="Kallscheuer N."/>
            <person name="Luecker S."/>
            <person name="Lage O.M."/>
            <person name="Pohl T."/>
            <person name="Merkel B.J."/>
            <person name="Hornburger P."/>
            <person name="Mueller R.-W."/>
            <person name="Bruemmer F."/>
            <person name="Labrenz M."/>
            <person name="Spormann A.M."/>
            <person name="Op Den Camp H."/>
            <person name="Overmann J."/>
            <person name="Amann R."/>
            <person name="Jetten M.S.M."/>
            <person name="Mascher T."/>
            <person name="Medema M.H."/>
            <person name="Devos D.P."/>
            <person name="Kaster A.-K."/>
            <person name="Ovreas L."/>
            <person name="Rohde M."/>
            <person name="Galperin M.Y."/>
            <person name="Jogler C."/>
        </authorList>
    </citation>
    <scope>NUCLEOTIDE SEQUENCE [LARGE SCALE GENOMIC DNA]</scope>
    <source>
        <strain evidence="2 3">Pla144</strain>
    </source>
</reference>
<dbReference type="Proteomes" id="UP000318437">
    <property type="component" value="Unassembled WGS sequence"/>
</dbReference>
<keyword evidence="3" id="KW-1185">Reference proteome</keyword>